<dbReference type="EMBL" id="LYMM01000040">
    <property type="protein sequence ID" value="PNU03955.1"/>
    <property type="molecule type" value="Genomic_DNA"/>
</dbReference>
<keyword evidence="1" id="KW-0812">Transmembrane</keyword>
<dbReference type="RefSeq" id="WP_103096548.1">
    <property type="nucleotide sequence ID" value="NZ_LYMM01000040.1"/>
</dbReference>
<name>A0A2K2FYT1_9SPHN</name>
<keyword evidence="1" id="KW-1133">Transmembrane helix</keyword>
<evidence type="ECO:0000313" key="2">
    <source>
        <dbReference type="EMBL" id="PNU03955.1"/>
    </source>
</evidence>
<evidence type="ECO:0000313" key="3">
    <source>
        <dbReference type="Proteomes" id="UP000236327"/>
    </source>
</evidence>
<comment type="caution">
    <text evidence="2">The sequence shown here is derived from an EMBL/GenBank/DDBJ whole genome shotgun (WGS) entry which is preliminary data.</text>
</comment>
<protein>
    <submittedName>
        <fullName evidence="2">Uncharacterized protein</fullName>
    </submittedName>
</protein>
<sequence>MRWVYALVLTFGTAALFGLDAWASWLTSSNSEARAFILSDAFFPMFFGGIAVAVAVMLAAVCLLALIPSRSGRKAPERGN</sequence>
<dbReference type="OrthoDB" id="9948679at2"/>
<organism evidence="2 3">
    <name type="scientific">Novosphingobium guangzhouense</name>
    <dbReference type="NCBI Taxonomy" id="1850347"/>
    <lineage>
        <taxon>Bacteria</taxon>
        <taxon>Pseudomonadati</taxon>
        <taxon>Pseudomonadota</taxon>
        <taxon>Alphaproteobacteria</taxon>
        <taxon>Sphingomonadales</taxon>
        <taxon>Sphingomonadaceae</taxon>
        <taxon>Novosphingobium</taxon>
    </lineage>
</organism>
<feature type="transmembrane region" description="Helical" evidence="1">
    <location>
        <begin position="45"/>
        <end position="67"/>
    </location>
</feature>
<proteinExistence type="predicted"/>
<dbReference type="AlphaFoldDB" id="A0A2K2FYT1"/>
<gene>
    <name evidence="2" type="ORF">A8V01_04860</name>
</gene>
<keyword evidence="3" id="KW-1185">Reference proteome</keyword>
<accession>A0A2K2FYT1</accession>
<keyword evidence="1" id="KW-0472">Membrane</keyword>
<dbReference type="Proteomes" id="UP000236327">
    <property type="component" value="Unassembled WGS sequence"/>
</dbReference>
<evidence type="ECO:0000256" key="1">
    <source>
        <dbReference type="SAM" id="Phobius"/>
    </source>
</evidence>
<reference evidence="2 3" key="1">
    <citation type="submission" date="2016-05" db="EMBL/GenBank/DDBJ databases">
        <title>Complete genome sequence of Novosphingobium guangzhouense SA925(T).</title>
        <authorList>
            <person name="Sha S."/>
        </authorList>
    </citation>
    <scope>NUCLEOTIDE SEQUENCE [LARGE SCALE GENOMIC DNA]</scope>
    <source>
        <strain evidence="2 3">SA925</strain>
    </source>
</reference>